<evidence type="ECO:0000256" key="2">
    <source>
        <dbReference type="ARBA" id="ARBA00009969"/>
    </source>
</evidence>
<feature type="transmembrane region" description="Helical" evidence="6">
    <location>
        <begin position="56"/>
        <end position="77"/>
    </location>
</feature>
<dbReference type="PANTHER" id="PTHR31465:SF1">
    <property type="entry name" value="PROTEIN RTA1-RELATED"/>
    <property type="match status" value="1"/>
</dbReference>
<feature type="transmembrane region" description="Helical" evidence="6">
    <location>
        <begin position="214"/>
        <end position="234"/>
    </location>
</feature>
<dbReference type="Pfam" id="PF04479">
    <property type="entry name" value="RTA1"/>
    <property type="match status" value="1"/>
</dbReference>
<accession>A0A1L0DVE4</accession>
<evidence type="ECO:0000313" key="7">
    <source>
        <dbReference type="EMBL" id="SGZ56294.1"/>
    </source>
</evidence>
<gene>
    <name evidence="7" type="ORF">SAMEA4029010_CIC11G00000003953</name>
</gene>
<dbReference type="OrthoDB" id="3358017at2759"/>
<dbReference type="STRING" id="45354.A0A1L0DVE4"/>
<reference evidence="7 8" key="1">
    <citation type="submission" date="2016-10" db="EMBL/GenBank/DDBJ databases">
        <authorList>
            <person name="de Groot N.N."/>
        </authorList>
    </citation>
    <scope>NUCLEOTIDE SEQUENCE [LARGE SCALE GENOMIC DNA]</scope>
    <source>
        <strain evidence="7 8">CBS 141442</strain>
    </source>
</reference>
<name>A0A1L0DVE4_9ASCO</name>
<sequence length="323" mass="35981">MSDLKNYVWKAYQYTPSSVAAIVACTLFGIATAICLGQMIRALIKTLNDSHDKRQVLTHIPFVMGGLCEVVGYIARILSSKNPTSLGPFIVQSILLLVAPALFAATIYMTLGRIIGDLRCDNLSIIPLRWLTKIFVMGDVASFLLQGSGGGLQGGGTLNLLHLGEKMIIVGLFVQIAVFGFFIVVMSIFQFRVVKNPSVTSMETRHVPSRFRNWQTIIITLLACSLLIFIRSIVRVIEYIQGNSGTIISHEIYLYIFDGLMMFLNMVVFVLQDIGAYYGQFSSYMKQYKNYEFELHTREEFYSPIVPSSLGNVALYSKSGSLS</sequence>
<dbReference type="InterPro" id="IPR007568">
    <property type="entry name" value="RTA1"/>
</dbReference>
<keyword evidence="8" id="KW-1185">Reference proteome</keyword>
<dbReference type="AlphaFoldDB" id="A0A1L0DVE4"/>
<keyword evidence="4 6" id="KW-1133">Transmembrane helix</keyword>
<evidence type="ECO:0000256" key="6">
    <source>
        <dbReference type="SAM" id="Phobius"/>
    </source>
</evidence>
<evidence type="ECO:0000256" key="1">
    <source>
        <dbReference type="ARBA" id="ARBA00004141"/>
    </source>
</evidence>
<keyword evidence="5 6" id="KW-0472">Membrane</keyword>
<evidence type="ECO:0000256" key="4">
    <source>
        <dbReference type="ARBA" id="ARBA00022989"/>
    </source>
</evidence>
<dbReference type="GO" id="GO:0016020">
    <property type="term" value="C:membrane"/>
    <property type="evidence" value="ECO:0007669"/>
    <property type="project" value="UniProtKB-SubCell"/>
</dbReference>
<dbReference type="Proteomes" id="UP000182334">
    <property type="component" value="Chromosome V"/>
</dbReference>
<comment type="similarity">
    <text evidence="2">Belongs to the lipid-translocating exporter (LTE) (TC 9.A.26.1) family.</text>
</comment>
<organism evidence="7 8">
    <name type="scientific">Sungouiella intermedia</name>
    <dbReference type="NCBI Taxonomy" id="45354"/>
    <lineage>
        <taxon>Eukaryota</taxon>
        <taxon>Fungi</taxon>
        <taxon>Dikarya</taxon>
        <taxon>Ascomycota</taxon>
        <taxon>Saccharomycotina</taxon>
        <taxon>Pichiomycetes</taxon>
        <taxon>Metschnikowiaceae</taxon>
        <taxon>Sungouiella</taxon>
    </lineage>
</organism>
<proteinExistence type="inferred from homology"/>
<feature type="transmembrane region" description="Helical" evidence="6">
    <location>
        <begin position="168"/>
        <end position="193"/>
    </location>
</feature>
<evidence type="ECO:0000313" key="8">
    <source>
        <dbReference type="Proteomes" id="UP000182334"/>
    </source>
</evidence>
<evidence type="ECO:0000256" key="5">
    <source>
        <dbReference type="ARBA" id="ARBA00023136"/>
    </source>
</evidence>
<protein>
    <submittedName>
        <fullName evidence="7">CIC11C00000003953</fullName>
    </submittedName>
</protein>
<feature type="transmembrane region" description="Helical" evidence="6">
    <location>
        <begin position="254"/>
        <end position="279"/>
    </location>
</feature>
<comment type="subcellular location">
    <subcellularLocation>
        <location evidence="1">Membrane</location>
        <topology evidence="1">Multi-pass membrane protein</topology>
    </subcellularLocation>
</comment>
<feature type="transmembrane region" description="Helical" evidence="6">
    <location>
        <begin position="89"/>
        <end position="109"/>
    </location>
</feature>
<dbReference type="PANTHER" id="PTHR31465">
    <property type="entry name" value="PROTEIN RTA1-RELATED"/>
    <property type="match status" value="1"/>
</dbReference>
<feature type="transmembrane region" description="Helical" evidence="6">
    <location>
        <begin position="20"/>
        <end position="44"/>
    </location>
</feature>
<dbReference type="EMBL" id="LT635760">
    <property type="protein sequence ID" value="SGZ56294.1"/>
    <property type="molecule type" value="Genomic_DNA"/>
</dbReference>
<keyword evidence="3 6" id="KW-0812">Transmembrane</keyword>
<dbReference type="PROSITE" id="PS51257">
    <property type="entry name" value="PROKAR_LIPOPROTEIN"/>
    <property type="match status" value="1"/>
</dbReference>
<evidence type="ECO:0000256" key="3">
    <source>
        <dbReference type="ARBA" id="ARBA00022692"/>
    </source>
</evidence>